<dbReference type="RefSeq" id="WP_006567768.1">
    <property type="nucleotide sequence ID" value="NZ_JAAISV010000007.1"/>
</dbReference>
<dbReference type="PANTHER" id="PTHR46797">
    <property type="entry name" value="HTH-TYPE TRANSCRIPTIONAL REGULATOR"/>
    <property type="match status" value="1"/>
</dbReference>
<dbReference type="InterPro" id="IPR050807">
    <property type="entry name" value="TransReg_Diox_bact_type"/>
</dbReference>
<dbReference type="GO" id="GO:0003677">
    <property type="term" value="F:DNA binding"/>
    <property type="evidence" value="ECO:0007669"/>
    <property type="project" value="UniProtKB-KW"/>
</dbReference>
<dbReference type="PROSITE" id="PS50943">
    <property type="entry name" value="HTH_CROC1"/>
    <property type="match status" value="1"/>
</dbReference>
<organism evidence="3 4">
    <name type="scientific">Enterocloster clostridioformis</name>
    <dbReference type="NCBI Taxonomy" id="1531"/>
    <lineage>
        <taxon>Bacteria</taxon>
        <taxon>Bacillati</taxon>
        <taxon>Bacillota</taxon>
        <taxon>Clostridia</taxon>
        <taxon>Lachnospirales</taxon>
        <taxon>Lachnospiraceae</taxon>
        <taxon>Enterocloster</taxon>
    </lineage>
</organism>
<accession>A0A2X2WK98</accession>
<evidence type="ECO:0000313" key="3">
    <source>
        <dbReference type="EMBL" id="SQB14029.1"/>
    </source>
</evidence>
<keyword evidence="4" id="KW-1185">Reference proteome</keyword>
<dbReference type="SUPFAM" id="SSF47413">
    <property type="entry name" value="lambda repressor-like DNA-binding domains"/>
    <property type="match status" value="1"/>
</dbReference>
<evidence type="ECO:0000256" key="1">
    <source>
        <dbReference type="ARBA" id="ARBA00023125"/>
    </source>
</evidence>
<dbReference type="InterPro" id="IPR001387">
    <property type="entry name" value="Cro/C1-type_HTH"/>
</dbReference>
<evidence type="ECO:0000259" key="2">
    <source>
        <dbReference type="PROSITE" id="PS50943"/>
    </source>
</evidence>
<feature type="domain" description="HTH cro/C1-type" evidence="2">
    <location>
        <begin position="10"/>
        <end position="64"/>
    </location>
</feature>
<proteinExistence type="predicted"/>
<dbReference type="Gene3D" id="1.10.260.40">
    <property type="entry name" value="lambda repressor-like DNA-binding domains"/>
    <property type="match status" value="1"/>
</dbReference>
<keyword evidence="1" id="KW-0238">DNA-binding</keyword>
<dbReference type="CDD" id="cd00093">
    <property type="entry name" value="HTH_XRE"/>
    <property type="match status" value="1"/>
</dbReference>
<name>A0A2X2WK98_9FIRM</name>
<protein>
    <submittedName>
        <fullName evidence="3">Putative HTH-type transcriptional regulator type 3</fullName>
    </submittedName>
</protein>
<dbReference type="Proteomes" id="UP000251853">
    <property type="component" value="Unassembled WGS sequence"/>
</dbReference>
<evidence type="ECO:0000313" key="4">
    <source>
        <dbReference type="Proteomes" id="UP000251853"/>
    </source>
</evidence>
<dbReference type="GO" id="GO:0003700">
    <property type="term" value="F:DNA-binding transcription factor activity"/>
    <property type="evidence" value="ECO:0007669"/>
    <property type="project" value="TreeGrafter"/>
</dbReference>
<dbReference type="PANTHER" id="PTHR46797:SF24">
    <property type="entry name" value="DNA-BINDING PHAGE PROTEIN"/>
    <property type="match status" value="1"/>
</dbReference>
<gene>
    <name evidence="3" type="ORF">NCTC11224_03070</name>
</gene>
<dbReference type="Pfam" id="PF01381">
    <property type="entry name" value="HTH_3"/>
    <property type="match status" value="1"/>
</dbReference>
<dbReference type="EMBL" id="UAVW01000010">
    <property type="protein sequence ID" value="SQB14029.1"/>
    <property type="molecule type" value="Genomic_DNA"/>
</dbReference>
<dbReference type="InterPro" id="IPR010982">
    <property type="entry name" value="Lambda_DNA-bd_dom_sf"/>
</dbReference>
<dbReference type="SMART" id="SM00530">
    <property type="entry name" value="HTH_XRE"/>
    <property type="match status" value="1"/>
</dbReference>
<reference evidence="3 4" key="1">
    <citation type="submission" date="2018-06" db="EMBL/GenBank/DDBJ databases">
        <authorList>
            <consortium name="Pathogen Informatics"/>
            <person name="Doyle S."/>
        </authorList>
    </citation>
    <scope>NUCLEOTIDE SEQUENCE [LARGE SCALE GENOMIC DNA]</scope>
    <source>
        <strain evidence="3 4">NCTC11224</strain>
    </source>
</reference>
<dbReference type="AlphaFoldDB" id="A0A2X2WK98"/>
<dbReference type="GO" id="GO:0005829">
    <property type="term" value="C:cytosol"/>
    <property type="evidence" value="ECO:0007669"/>
    <property type="project" value="TreeGrafter"/>
</dbReference>
<sequence>MNTKRLGRKIREKRKQCGLTSQQLADLCHVHDGYIRQLESGKKVPSMPLLLSLCDELETSPNYLLEYAEAGDDKQLLNRLYKLSPEQKNTMICMLDAYITYEEKKKGEEA</sequence>